<comment type="subcellular location">
    <subcellularLocation>
        <location evidence="10">Cell membrane</location>
    </subcellularLocation>
    <subcellularLocation>
        <location evidence="1">Endomembrane system</location>
        <topology evidence="1">Multi-pass membrane protein</topology>
    </subcellularLocation>
</comment>
<dbReference type="PROSITE" id="PS00154">
    <property type="entry name" value="ATPASE_E1_E2"/>
    <property type="match status" value="1"/>
</dbReference>
<evidence type="ECO:0000256" key="2">
    <source>
        <dbReference type="ARBA" id="ARBA00006024"/>
    </source>
</evidence>
<feature type="transmembrane region" description="Helical" evidence="10">
    <location>
        <begin position="778"/>
        <end position="795"/>
    </location>
</feature>
<feature type="transmembrane region" description="Helical" evidence="10">
    <location>
        <begin position="197"/>
        <end position="217"/>
    </location>
</feature>
<dbReference type="GO" id="GO:0005886">
    <property type="term" value="C:plasma membrane"/>
    <property type="evidence" value="ECO:0007669"/>
    <property type="project" value="UniProtKB-SubCell"/>
</dbReference>
<dbReference type="Pfam" id="PF00702">
    <property type="entry name" value="Hydrolase"/>
    <property type="match status" value="1"/>
</dbReference>
<dbReference type="GO" id="GO:0005507">
    <property type="term" value="F:copper ion binding"/>
    <property type="evidence" value="ECO:0007669"/>
    <property type="project" value="TreeGrafter"/>
</dbReference>
<dbReference type="InterPro" id="IPR036412">
    <property type="entry name" value="HAD-like_sf"/>
</dbReference>
<keyword evidence="4 10" id="KW-0479">Metal-binding</keyword>
<keyword evidence="5 10" id="KW-0547">Nucleotide-binding</keyword>
<evidence type="ECO:0000256" key="10">
    <source>
        <dbReference type="RuleBase" id="RU362081"/>
    </source>
</evidence>
<keyword evidence="13" id="KW-1185">Reference proteome</keyword>
<feature type="transmembrane region" description="Helical" evidence="10">
    <location>
        <begin position="261"/>
        <end position="278"/>
    </location>
</feature>
<dbReference type="Gene3D" id="3.40.50.1000">
    <property type="entry name" value="HAD superfamily/HAD-like"/>
    <property type="match status" value="1"/>
</dbReference>
<feature type="domain" description="HMA" evidence="11">
    <location>
        <begin position="112"/>
        <end position="175"/>
    </location>
</feature>
<sequence length="824" mass="87515">MAAESKTLEHFQIVHQTRSRLRAVAPVLRKQAERIHIFGVLLRKHPAVKRVRVVPALGSVTVHFDPAAIPAVELQAFLETVLANLGPSPSPSTSPALAAAVSREMSPRPPLHEFNVAVEGMSCVSCALLIEMLLRRDPRVASASVNFATETAQVLTSMSRDDLYGTLRRLGYRPQPMDSVAQRRALLAREKARIGKAWRHCFWSLVFSVPTFLIGLFAPRSRLMGWMQLAVSAPLLLGSGREFFDKAWQLARRRSASTDTLVAAGVGSAYAYSFFSLATGRGGYYFEAAAGVISFVLMGRYLEEKARGQAHQAIRQLVELQPQTATVLRGARALSLAIDEVRVGDLVLVRPGERIPADGEIVHGLSAVDESMVTGESLPVVKETGHRVTGGCINGNGALQIRVSAVGADTVLSGILRTLEQAQTSRLPIQRTVNRLSAYFVPAVMAVSGATFFGWMAAGAGFGTALSHAITVLLVACPCALGLATPAAVMVGTGQAARRGIFIRNAESLETAAGLTVVVFDKTGTLTEGRPRITDFAKVSDLDEAALLRLAAGAESHSEHFIGNAILAHAATLGLAWPEPAEFRVEPGSGIAAVVEGHEVLIGNQRWLDKHKIESGRNLRDAARKLGRQGKTPVFVALDGHAAAVLGVADRPRPDAAEAVARLHRRGIRTLMVTGDVVPAAEHIAALVGIDRIEAGARPGRKLEIVRHLQARGERVGMIGDGINDAPALAAADVGLAVGGGTDIAKQSADLTLLTGDIAKAAEAMELSGRTLRVIRQNLSWAFGYNLVAIPLAAFGKLHPMAASAAMAASSAGVVLNALRLQRE</sequence>
<feature type="transmembrane region" description="Helical" evidence="10">
    <location>
        <begin position="801"/>
        <end position="819"/>
    </location>
</feature>
<evidence type="ECO:0000259" key="11">
    <source>
        <dbReference type="PROSITE" id="PS50846"/>
    </source>
</evidence>
<dbReference type="SFLD" id="SFLDS00003">
    <property type="entry name" value="Haloacid_Dehalogenase"/>
    <property type="match status" value="1"/>
</dbReference>
<dbReference type="Proteomes" id="UP000503004">
    <property type="component" value="Chromosome"/>
</dbReference>
<dbReference type="GO" id="GO:0005524">
    <property type="term" value="F:ATP binding"/>
    <property type="evidence" value="ECO:0007669"/>
    <property type="project" value="UniProtKB-UniRule"/>
</dbReference>
<dbReference type="SUPFAM" id="SSF81665">
    <property type="entry name" value="Calcium ATPase, transmembrane domain M"/>
    <property type="match status" value="1"/>
</dbReference>
<keyword evidence="8 10" id="KW-1133">Transmembrane helix</keyword>
<dbReference type="SUPFAM" id="SSF160467">
    <property type="entry name" value="PH0987 N-terminal domain-like"/>
    <property type="match status" value="1"/>
</dbReference>
<dbReference type="Gene3D" id="2.70.150.10">
    <property type="entry name" value="Calcium-transporting ATPase, cytoplasmic transduction domain A"/>
    <property type="match status" value="1"/>
</dbReference>
<evidence type="ECO:0000256" key="4">
    <source>
        <dbReference type="ARBA" id="ARBA00022723"/>
    </source>
</evidence>
<accession>A0A858QB01</accession>
<protein>
    <submittedName>
        <fullName evidence="12">Heavy metal translocating P-type ATPase</fullName>
    </submittedName>
</protein>
<keyword evidence="7" id="KW-1278">Translocase</keyword>
<dbReference type="GO" id="GO:0043682">
    <property type="term" value="F:P-type divalent copper transporter activity"/>
    <property type="evidence" value="ECO:0007669"/>
    <property type="project" value="TreeGrafter"/>
</dbReference>
<dbReference type="PANTHER" id="PTHR43520">
    <property type="entry name" value="ATP7, ISOFORM B"/>
    <property type="match status" value="1"/>
</dbReference>
<evidence type="ECO:0000256" key="9">
    <source>
        <dbReference type="ARBA" id="ARBA00023136"/>
    </source>
</evidence>
<dbReference type="GO" id="GO:0016887">
    <property type="term" value="F:ATP hydrolysis activity"/>
    <property type="evidence" value="ECO:0007669"/>
    <property type="project" value="InterPro"/>
</dbReference>
<evidence type="ECO:0000256" key="8">
    <source>
        <dbReference type="ARBA" id="ARBA00022989"/>
    </source>
</evidence>
<dbReference type="InterPro" id="IPR017969">
    <property type="entry name" value="Heavy-metal-associated_CS"/>
</dbReference>
<evidence type="ECO:0000256" key="6">
    <source>
        <dbReference type="ARBA" id="ARBA00022840"/>
    </source>
</evidence>
<name>A0A858QB01_9GAMM</name>
<dbReference type="InterPro" id="IPR044492">
    <property type="entry name" value="P_typ_ATPase_HD_dom"/>
</dbReference>
<dbReference type="InterPro" id="IPR027256">
    <property type="entry name" value="P-typ_ATPase_IB"/>
</dbReference>
<organism evidence="12 13">
    <name type="scientific">Methylococcus geothermalis</name>
    <dbReference type="NCBI Taxonomy" id="2681310"/>
    <lineage>
        <taxon>Bacteria</taxon>
        <taxon>Pseudomonadati</taxon>
        <taxon>Pseudomonadota</taxon>
        <taxon>Gammaproteobacteria</taxon>
        <taxon>Methylococcales</taxon>
        <taxon>Methylococcaceae</taxon>
        <taxon>Methylococcus</taxon>
    </lineage>
</organism>
<keyword evidence="9 10" id="KW-0472">Membrane</keyword>
<feature type="transmembrane region" description="Helical" evidence="10">
    <location>
        <begin position="469"/>
        <end position="491"/>
    </location>
</feature>
<dbReference type="Pfam" id="PF00403">
    <property type="entry name" value="HMA"/>
    <property type="match status" value="1"/>
</dbReference>
<comment type="similarity">
    <text evidence="2 10">Belongs to the cation transport ATPase (P-type) (TC 3.A.3) family. Type IB subfamily.</text>
</comment>
<keyword evidence="3 10" id="KW-0812">Transmembrane</keyword>
<dbReference type="InterPro" id="IPR036163">
    <property type="entry name" value="HMA_dom_sf"/>
</dbReference>
<dbReference type="KEGG" id="metu:GNH96_14810"/>
<dbReference type="Pfam" id="PF00122">
    <property type="entry name" value="E1-E2_ATPase"/>
    <property type="match status" value="1"/>
</dbReference>
<dbReference type="PROSITE" id="PS01047">
    <property type="entry name" value="HMA_1"/>
    <property type="match status" value="1"/>
</dbReference>
<evidence type="ECO:0000313" key="12">
    <source>
        <dbReference type="EMBL" id="QJD31087.1"/>
    </source>
</evidence>
<dbReference type="InterPro" id="IPR006121">
    <property type="entry name" value="HMA_dom"/>
</dbReference>
<dbReference type="Gene3D" id="3.40.1110.10">
    <property type="entry name" value="Calcium-transporting ATPase, cytoplasmic domain N"/>
    <property type="match status" value="1"/>
</dbReference>
<dbReference type="PRINTS" id="PR00119">
    <property type="entry name" value="CATATPASE"/>
</dbReference>
<dbReference type="Gene3D" id="3.30.70.100">
    <property type="match status" value="1"/>
</dbReference>
<dbReference type="InterPro" id="IPR001757">
    <property type="entry name" value="P_typ_ATPase"/>
</dbReference>
<dbReference type="InterPro" id="IPR059000">
    <property type="entry name" value="ATPase_P-type_domA"/>
</dbReference>
<keyword evidence="10" id="KW-1003">Cell membrane</keyword>
<proteinExistence type="inferred from homology"/>
<dbReference type="PANTHER" id="PTHR43520:SF8">
    <property type="entry name" value="P-TYPE CU(+) TRANSPORTER"/>
    <property type="match status" value="1"/>
</dbReference>
<evidence type="ECO:0000256" key="3">
    <source>
        <dbReference type="ARBA" id="ARBA00022692"/>
    </source>
</evidence>
<dbReference type="EMBL" id="CP046565">
    <property type="protein sequence ID" value="QJD31087.1"/>
    <property type="molecule type" value="Genomic_DNA"/>
</dbReference>
<dbReference type="RefSeq" id="WP_169604354.1">
    <property type="nucleotide sequence ID" value="NZ_CP046565.1"/>
</dbReference>
<feature type="transmembrane region" description="Helical" evidence="10">
    <location>
        <begin position="223"/>
        <end position="240"/>
    </location>
</feature>
<dbReference type="InterPro" id="IPR023214">
    <property type="entry name" value="HAD_sf"/>
</dbReference>
<dbReference type="SUPFAM" id="SSF55008">
    <property type="entry name" value="HMA, heavy metal-associated domain"/>
    <property type="match status" value="1"/>
</dbReference>
<dbReference type="NCBIfam" id="TIGR01525">
    <property type="entry name" value="ATPase-IB_hvy"/>
    <property type="match status" value="1"/>
</dbReference>
<dbReference type="PROSITE" id="PS50846">
    <property type="entry name" value="HMA_2"/>
    <property type="match status" value="1"/>
</dbReference>
<evidence type="ECO:0000313" key="13">
    <source>
        <dbReference type="Proteomes" id="UP000503004"/>
    </source>
</evidence>
<evidence type="ECO:0000256" key="5">
    <source>
        <dbReference type="ARBA" id="ARBA00022741"/>
    </source>
</evidence>
<dbReference type="CDD" id="cd00371">
    <property type="entry name" value="HMA"/>
    <property type="match status" value="1"/>
</dbReference>
<dbReference type="AlphaFoldDB" id="A0A858QB01"/>
<evidence type="ECO:0000256" key="7">
    <source>
        <dbReference type="ARBA" id="ARBA00022967"/>
    </source>
</evidence>
<dbReference type="NCBIfam" id="TIGR01511">
    <property type="entry name" value="ATPase-IB1_Cu"/>
    <property type="match status" value="1"/>
</dbReference>
<dbReference type="SUPFAM" id="SSF81653">
    <property type="entry name" value="Calcium ATPase, transduction domain A"/>
    <property type="match status" value="1"/>
</dbReference>
<dbReference type="NCBIfam" id="TIGR01494">
    <property type="entry name" value="ATPase_P-type"/>
    <property type="match status" value="2"/>
</dbReference>
<dbReference type="PRINTS" id="PR00943">
    <property type="entry name" value="CUATPASE"/>
</dbReference>
<dbReference type="InterPro" id="IPR023298">
    <property type="entry name" value="ATPase_P-typ_TM_dom_sf"/>
</dbReference>
<dbReference type="SUPFAM" id="SSF56784">
    <property type="entry name" value="HAD-like"/>
    <property type="match status" value="1"/>
</dbReference>
<reference evidence="13" key="1">
    <citation type="submission" date="2019-12" db="EMBL/GenBank/DDBJ databases">
        <authorList>
            <person name="Awala S.I."/>
            <person name="Rhee S.K."/>
        </authorList>
    </citation>
    <scope>NUCLEOTIDE SEQUENCE [LARGE SCALE GENOMIC DNA]</scope>
    <source>
        <strain evidence="13">IM1</strain>
    </source>
</reference>
<keyword evidence="6 10" id="KW-0067">ATP-binding</keyword>
<dbReference type="InterPro" id="IPR008250">
    <property type="entry name" value="ATPase_P-typ_transduc_dom_A_sf"/>
</dbReference>
<dbReference type="GO" id="GO:0055070">
    <property type="term" value="P:copper ion homeostasis"/>
    <property type="evidence" value="ECO:0007669"/>
    <property type="project" value="TreeGrafter"/>
</dbReference>
<feature type="transmembrane region" description="Helical" evidence="10">
    <location>
        <begin position="436"/>
        <end position="457"/>
    </location>
</feature>
<dbReference type="FunFam" id="2.70.150.10:FF:000002">
    <property type="entry name" value="Copper-transporting ATPase 1, putative"/>
    <property type="match status" value="1"/>
</dbReference>
<dbReference type="GO" id="GO:0012505">
    <property type="term" value="C:endomembrane system"/>
    <property type="evidence" value="ECO:0007669"/>
    <property type="project" value="UniProtKB-SubCell"/>
</dbReference>
<dbReference type="InterPro" id="IPR023299">
    <property type="entry name" value="ATPase_P-typ_cyto_dom_N"/>
</dbReference>
<feature type="transmembrane region" description="Helical" evidence="10">
    <location>
        <begin position="284"/>
        <end position="302"/>
    </location>
</feature>
<dbReference type="CDD" id="cd02094">
    <property type="entry name" value="P-type_ATPase_Cu-like"/>
    <property type="match status" value="1"/>
</dbReference>
<dbReference type="SFLD" id="SFLDG00002">
    <property type="entry name" value="C1.7:_P-type_atpase_like"/>
    <property type="match status" value="1"/>
</dbReference>
<gene>
    <name evidence="12" type="ORF">GNH96_14810</name>
</gene>
<dbReference type="Gene3D" id="3.30.1360.40">
    <property type="match status" value="1"/>
</dbReference>
<dbReference type="InterPro" id="IPR018303">
    <property type="entry name" value="ATPase_P-typ_P_site"/>
</dbReference>
<evidence type="ECO:0000256" key="1">
    <source>
        <dbReference type="ARBA" id="ARBA00004127"/>
    </source>
</evidence>
<dbReference type="SFLD" id="SFLDF00027">
    <property type="entry name" value="p-type_atpase"/>
    <property type="match status" value="1"/>
</dbReference>